<dbReference type="PANTHER" id="PTHR13693">
    <property type="entry name" value="CLASS II AMINOTRANSFERASE/8-AMINO-7-OXONONANOATE SYNTHASE"/>
    <property type="match status" value="1"/>
</dbReference>
<dbReference type="PROSITE" id="PS00599">
    <property type="entry name" value="AA_TRANSFER_CLASS_2"/>
    <property type="match status" value="1"/>
</dbReference>
<dbReference type="Gene3D" id="3.40.640.10">
    <property type="entry name" value="Type I PLP-dependent aspartate aminotransferase-like (Major domain)"/>
    <property type="match status" value="1"/>
</dbReference>
<dbReference type="InterPro" id="IPR004839">
    <property type="entry name" value="Aminotransferase_I/II_large"/>
</dbReference>
<dbReference type="AlphaFoldDB" id="A0AAD7IIK1"/>
<evidence type="ECO:0000256" key="3">
    <source>
        <dbReference type="ARBA" id="ARBA00022679"/>
    </source>
</evidence>
<feature type="domain" description="Aminotransferase class I/classII large" evidence="6">
    <location>
        <begin position="31"/>
        <end position="248"/>
    </location>
</feature>
<protein>
    <submittedName>
        <fullName evidence="7">Pyridoxal phosphate-dependent transferase</fullName>
    </submittedName>
</protein>
<name>A0AAD7IIK1_9AGAR</name>
<dbReference type="InterPro" id="IPR015421">
    <property type="entry name" value="PyrdxlP-dep_Trfase_major"/>
</dbReference>
<evidence type="ECO:0000256" key="2">
    <source>
        <dbReference type="ARBA" id="ARBA00010008"/>
    </source>
</evidence>
<dbReference type="SUPFAM" id="SSF53383">
    <property type="entry name" value="PLP-dependent transferases"/>
    <property type="match status" value="1"/>
</dbReference>
<keyword evidence="8" id="KW-1185">Reference proteome</keyword>
<evidence type="ECO:0000313" key="8">
    <source>
        <dbReference type="Proteomes" id="UP001215280"/>
    </source>
</evidence>
<dbReference type="InterPro" id="IPR001917">
    <property type="entry name" value="Aminotrans_II_pyridoxalP_BS"/>
</dbReference>
<dbReference type="Pfam" id="PF00155">
    <property type="entry name" value="Aminotran_1_2"/>
    <property type="match status" value="1"/>
</dbReference>
<gene>
    <name evidence="7" type="ORF">DFH07DRAFT_980261</name>
</gene>
<dbReference type="PANTHER" id="PTHR13693:SF77">
    <property type="entry name" value="8-AMINO-7-OXONONANOATE SYNTHASE"/>
    <property type="match status" value="1"/>
</dbReference>
<proteinExistence type="inferred from homology"/>
<dbReference type="GO" id="GO:0016740">
    <property type="term" value="F:transferase activity"/>
    <property type="evidence" value="ECO:0007669"/>
    <property type="project" value="UniProtKB-KW"/>
</dbReference>
<keyword evidence="4 5" id="KW-0663">Pyridoxal phosphate</keyword>
<dbReference type="GO" id="GO:0009102">
    <property type="term" value="P:biotin biosynthetic process"/>
    <property type="evidence" value="ECO:0007669"/>
    <property type="project" value="TreeGrafter"/>
</dbReference>
<evidence type="ECO:0000256" key="5">
    <source>
        <dbReference type="RuleBase" id="RU003693"/>
    </source>
</evidence>
<sequence length="267" mass="28041">MARSRTTYDASLQASLISVLGRCPQIRAGKSTVFVVVESLYSMDGDVAPLAEIIRVITELVPEQAAYIIVDKSHATGVYGAAGRGLVSSLSLKSIVHTRIHTFGKALGSSGAVVLTSPPVRAYLINYARSLIFTTSLPLFSVIAISCALDILEAHGDRLIARLMHLCHFFGAALGEHLAPVPREVMALLPPTTHLSDSHVCAARAGAPSPPRGLRGGNDAAPRGTECIRVCVHAGNTEEELLRFVRALVASAGGYVKGGGTAGKSHL</sequence>
<keyword evidence="3 7" id="KW-0808">Transferase</keyword>
<reference evidence="7" key="1">
    <citation type="submission" date="2023-03" db="EMBL/GenBank/DDBJ databases">
        <title>Massive genome expansion in bonnet fungi (Mycena s.s.) driven by repeated elements and novel gene families across ecological guilds.</title>
        <authorList>
            <consortium name="Lawrence Berkeley National Laboratory"/>
            <person name="Harder C.B."/>
            <person name="Miyauchi S."/>
            <person name="Viragh M."/>
            <person name="Kuo A."/>
            <person name="Thoen E."/>
            <person name="Andreopoulos B."/>
            <person name="Lu D."/>
            <person name="Skrede I."/>
            <person name="Drula E."/>
            <person name="Henrissat B."/>
            <person name="Morin E."/>
            <person name="Kohler A."/>
            <person name="Barry K."/>
            <person name="LaButti K."/>
            <person name="Morin E."/>
            <person name="Salamov A."/>
            <person name="Lipzen A."/>
            <person name="Mereny Z."/>
            <person name="Hegedus B."/>
            <person name="Baldrian P."/>
            <person name="Stursova M."/>
            <person name="Weitz H."/>
            <person name="Taylor A."/>
            <person name="Grigoriev I.V."/>
            <person name="Nagy L.G."/>
            <person name="Martin F."/>
            <person name="Kauserud H."/>
        </authorList>
    </citation>
    <scope>NUCLEOTIDE SEQUENCE</scope>
    <source>
        <strain evidence="7">CBHHK188m</strain>
    </source>
</reference>
<evidence type="ECO:0000256" key="4">
    <source>
        <dbReference type="ARBA" id="ARBA00022898"/>
    </source>
</evidence>
<evidence type="ECO:0000256" key="1">
    <source>
        <dbReference type="ARBA" id="ARBA00001933"/>
    </source>
</evidence>
<dbReference type="Gene3D" id="3.90.1150.10">
    <property type="entry name" value="Aspartate Aminotransferase, domain 1"/>
    <property type="match status" value="1"/>
</dbReference>
<comment type="caution">
    <text evidence="7">The sequence shown here is derived from an EMBL/GenBank/DDBJ whole genome shotgun (WGS) entry which is preliminary data.</text>
</comment>
<comment type="cofactor">
    <cofactor evidence="1 5">
        <name>pyridoxal 5'-phosphate</name>
        <dbReference type="ChEBI" id="CHEBI:597326"/>
    </cofactor>
</comment>
<accession>A0AAD7IIK1</accession>
<evidence type="ECO:0000313" key="7">
    <source>
        <dbReference type="EMBL" id="KAJ7742477.1"/>
    </source>
</evidence>
<dbReference type="InterPro" id="IPR050087">
    <property type="entry name" value="AON_synthase_class-II"/>
</dbReference>
<dbReference type="Proteomes" id="UP001215280">
    <property type="component" value="Unassembled WGS sequence"/>
</dbReference>
<dbReference type="EMBL" id="JARJLG010000117">
    <property type="protein sequence ID" value="KAJ7742477.1"/>
    <property type="molecule type" value="Genomic_DNA"/>
</dbReference>
<organism evidence="7 8">
    <name type="scientific">Mycena maculata</name>
    <dbReference type="NCBI Taxonomy" id="230809"/>
    <lineage>
        <taxon>Eukaryota</taxon>
        <taxon>Fungi</taxon>
        <taxon>Dikarya</taxon>
        <taxon>Basidiomycota</taxon>
        <taxon>Agaricomycotina</taxon>
        <taxon>Agaricomycetes</taxon>
        <taxon>Agaricomycetidae</taxon>
        <taxon>Agaricales</taxon>
        <taxon>Marasmiineae</taxon>
        <taxon>Mycenaceae</taxon>
        <taxon>Mycena</taxon>
    </lineage>
</organism>
<dbReference type="InterPro" id="IPR015424">
    <property type="entry name" value="PyrdxlP-dep_Trfase"/>
</dbReference>
<dbReference type="InterPro" id="IPR015422">
    <property type="entry name" value="PyrdxlP-dep_Trfase_small"/>
</dbReference>
<comment type="similarity">
    <text evidence="2">Belongs to the class-II pyridoxal-phosphate-dependent aminotransferase family. BioF subfamily.</text>
</comment>
<evidence type="ECO:0000259" key="6">
    <source>
        <dbReference type="Pfam" id="PF00155"/>
    </source>
</evidence>
<dbReference type="GO" id="GO:0030170">
    <property type="term" value="F:pyridoxal phosphate binding"/>
    <property type="evidence" value="ECO:0007669"/>
    <property type="project" value="InterPro"/>
</dbReference>